<evidence type="ECO:0000256" key="8">
    <source>
        <dbReference type="ARBA" id="ARBA00044823"/>
    </source>
</evidence>
<sequence>MATHSATPRRSCLLIVSASPQGVSSQSFVQTYTILHQAQLQIQLASPGGKLCELVNQDDTNRKWVADFKSKSYSQPIALDSVDASRYAAVVIPHSPGAVDDLARDKNMGEILNSFVKEDKLICAIGQGCAALCSAKKAGELWSFKGRCLTSLSVYELARQEDFNNMSLIVEDFMKDNGAKHTVGAMDGLHVAIDGNIITGQNEQSTLTAVQNLVLLVNQNRTRPTSSR</sequence>
<keyword evidence="12" id="KW-1185">Reference proteome</keyword>
<keyword evidence="3" id="KW-0964">Secreted</keyword>
<evidence type="ECO:0000256" key="7">
    <source>
        <dbReference type="ARBA" id="ARBA00042130"/>
    </source>
</evidence>
<comment type="function">
    <text evidence="9">Component of the FERRY complex (Five-subunit Endosomal Rab5 and RNA/ribosome intermediary). The FERRY complex directly interacts with mRNAs and RAB5A, and functions as a RAB5A effector involved in the localization and the distribution of specific mRNAs most likely by mediating their endosomal transport. The complex recruits mRNAs and ribosomes to early endosomes through direct mRNA-interaction.</text>
</comment>
<evidence type="ECO:0000256" key="4">
    <source>
        <dbReference type="ARBA" id="ARBA00022729"/>
    </source>
</evidence>
<evidence type="ECO:0000313" key="11">
    <source>
        <dbReference type="EMBL" id="KAF6032928.1"/>
    </source>
</evidence>
<dbReference type="OrthoDB" id="543156at2759"/>
<dbReference type="Proteomes" id="UP000593567">
    <property type="component" value="Unassembled WGS sequence"/>
</dbReference>
<name>A0A7J7K5P1_BUGNE</name>
<proteinExistence type="predicted"/>
<evidence type="ECO:0000313" key="12">
    <source>
        <dbReference type="Proteomes" id="UP000593567"/>
    </source>
</evidence>
<accession>A0A7J7K5P1</accession>
<dbReference type="PANTHER" id="PTHR48094">
    <property type="entry name" value="PROTEIN/NUCLEIC ACID DEGLYCASE DJ-1-RELATED"/>
    <property type="match status" value="1"/>
</dbReference>
<comment type="caution">
    <text evidence="11">The sequence shown here is derived from an EMBL/GenBank/DDBJ whole genome shotgun (WGS) entry which is preliminary data.</text>
</comment>
<dbReference type="EMBL" id="VXIV02001465">
    <property type="protein sequence ID" value="KAF6032928.1"/>
    <property type="molecule type" value="Genomic_DNA"/>
</dbReference>
<dbReference type="GO" id="GO:0019243">
    <property type="term" value="P:methylglyoxal catabolic process to D-lactate via S-lactoyl-glutathione"/>
    <property type="evidence" value="ECO:0007669"/>
    <property type="project" value="TreeGrafter"/>
</dbReference>
<protein>
    <recommendedName>
        <fullName evidence="6">Glutamine amidotransferase-like class 1 domain-containing protein 1</fullName>
    </recommendedName>
    <alternativeName>
        <fullName evidence="8">Ferry endosomal RAB5 effector complex subunit 5</fullName>
    </alternativeName>
    <alternativeName>
        <fullName evidence="7">Parkinson disease 7 domain-containing protein 1</fullName>
    </alternativeName>
</protein>
<keyword evidence="5" id="KW-0967">Endosome</keyword>
<evidence type="ECO:0000256" key="9">
    <source>
        <dbReference type="ARBA" id="ARBA00045408"/>
    </source>
</evidence>
<evidence type="ECO:0000256" key="6">
    <source>
        <dbReference type="ARBA" id="ARBA00039189"/>
    </source>
</evidence>
<dbReference type="SUPFAM" id="SSF52317">
    <property type="entry name" value="Class I glutamine amidotransferase-like"/>
    <property type="match status" value="1"/>
</dbReference>
<evidence type="ECO:0000256" key="3">
    <source>
        <dbReference type="ARBA" id="ARBA00022525"/>
    </source>
</evidence>
<gene>
    <name evidence="11" type="ORF">EB796_008724</name>
</gene>
<feature type="domain" description="DJ-1/PfpI" evidence="10">
    <location>
        <begin position="21"/>
        <end position="203"/>
    </location>
</feature>
<evidence type="ECO:0000256" key="1">
    <source>
        <dbReference type="ARBA" id="ARBA00004412"/>
    </source>
</evidence>
<dbReference type="InterPro" id="IPR002818">
    <property type="entry name" value="DJ-1/PfpI"/>
</dbReference>
<evidence type="ECO:0000256" key="2">
    <source>
        <dbReference type="ARBA" id="ARBA00004613"/>
    </source>
</evidence>
<dbReference type="Pfam" id="PF01965">
    <property type="entry name" value="DJ-1_PfpI"/>
    <property type="match status" value="1"/>
</dbReference>
<evidence type="ECO:0000256" key="5">
    <source>
        <dbReference type="ARBA" id="ARBA00022753"/>
    </source>
</evidence>
<dbReference type="Gene3D" id="3.40.50.880">
    <property type="match status" value="1"/>
</dbReference>
<organism evidence="11 12">
    <name type="scientific">Bugula neritina</name>
    <name type="common">Brown bryozoan</name>
    <name type="synonym">Sertularia neritina</name>
    <dbReference type="NCBI Taxonomy" id="10212"/>
    <lineage>
        <taxon>Eukaryota</taxon>
        <taxon>Metazoa</taxon>
        <taxon>Spiralia</taxon>
        <taxon>Lophotrochozoa</taxon>
        <taxon>Bryozoa</taxon>
        <taxon>Gymnolaemata</taxon>
        <taxon>Cheilostomatida</taxon>
        <taxon>Flustrina</taxon>
        <taxon>Buguloidea</taxon>
        <taxon>Bugulidae</taxon>
        <taxon>Bugula</taxon>
    </lineage>
</organism>
<dbReference type="InterPro" id="IPR029062">
    <property type="entry name" value="Class_I_gatase-like"/>
</dbReference>
<dbReference type="GO" id="GO:0005769">
    <property type="term" value="C:early endosome"/>
    <property type="evidence" value="ECO:0007669"/>
    <property type="project" value="UniProtKB-SubCell"/>
</dbReference>
<dbReference type="InterPro" id="IPR050325">
    <property type="entry name" value="Prot/Nucl_acid_deglycase"/>
</dbReference>
<keyword evidence="4" id="KW-0732">Signal</keyword>
<dbReference type="PANTHER" id="PTHR48094:SF18">
    <property type="entry name" value="GLUTAMINE AMIDOTRANSFERASE-LIKE CLASS 1 DOMAIN-CONTAINING PROTEIN 1"/>
    <property type="match status" value="1"/>
</dbReference>
<reference evidence="11" key="1">
    <citation type="submission" date="2020-06" db="EMBL/GenBank/DDBJ databases">
        <title>Draft genome of Bugula neritina, a colonial animal packing powerful symbionts and potential medicines.</title>
        <authorList>
            <person name="Rayko M."/>
        </authorList>
    </citation>
    <scope>NUCLEOTIDE SEQUENCE [LARGE SCALE GENOMIC DNA]</scope>
    <source>
        <strain evidence="11">Kwan_BN1</strain>
    </source>
</reference>
<dbReference type="GO" id="GO:0019172">
    <property type="term" value="F:glyoxalase III activity"/>
    <property type="evidence" value="ECO:0007669"/>
    <property type="project" value="TreeGrafter"/>
</dbReference>
<dbReference type="AlphaFoldDB" id="A0A7J7K5P1"/>
<evidence type="ECO:0000259" key="10">
    <source>
        <dbReference type="Pfam" id="PF01965"/>
    </source>
</evidence>
<comment type="subcellular location">
    <subcellularLocation>
        <location evidence="1">Early endosome</location>
    </subcellularLocation>
    <subcellularLocation>
        <location evidence="2">Secreted</location>
    </subcellularLocation>
</comment>
<dbReference type="GO" id="GO:0005576">
    <property type="term" value="C:extracellular region"/>
    <property type="evidence" value="ECO:0007669"/>
    <property type="project" value="UniProtKB-SubCell"/>
</dbReference>